<dbReference type="EMBL" id="BARU01042365">
    <property type="protein sequence ID" value="GAH84077.1"/>
    <property type="molecule type" value="Genomic_DNA"/>
</dbReference>
<proteinExistence type="predicted"/>
<keyword evidence="1" id="KW-0472">Membrane</keyword>
<sequence length="65" mass="7769">MKWRQFVKVYQVLDEAAPYYIQWVVWCWRKPIWIGLPLVWLAVPLAAVDAIYGLVILLTSWAKHR</sequence>
<accession>X1IQV2</accession>
<comment type="caution">
    <text evidence="2">The sequence shown here is derived from an EMBL/GenBank/DDBJ whole genome shotgun (WGS) entry which is preliminary data.</text>
</comment>
<gene>
    <name evidence="2" type="ORF">S03H2_65112</name>
</gene>
<evidence type="ECO:0000313" key="2">
    <source>
        <dbReference type="EMBL" id="GAH84077.1"/>
    </source>
</evidence>
<feature type="transmembrane region" description="Helical" evidence="1">
    <location>
        <begin position="38"/>
        <end position="62"/>
    </location>
</feature>
<name>X1IQV2_9ZZZZ</name>
<keyword evidence="1" id="KW-0812">Transmembrane</keyword>
<dbReference type="AlphaFoldDB" id="X1IQV2"/>
<protein>
    <submittedName>
        <fullName evidence="2">Uncharacterized protein</fullName>
    </submittedName>
</protein>
<organism evidence="2">
    <name type="scientific">marine sediment metagenome</name>
    <dbReference type="NCBI Taxonomy" id="412755"/>
    <lineage>
        <taxon>unclassified sequences</taxon>
        <taxon>metagenomes</taxon>
        <taxon>ecological metagenomes</taxon>
    </lineage>
</organism>
<keyword evidence="1" id="KW-1133">Transmembrane helix</keyword>
<evidence type="ECO:0000256" key="1">
    <source>
        <dbReference type="SAM" id="Phobius"/>
    </source>
</evidence>
<reference evidence="2" key="1">
    <citation type="journal article" date="2014" name="Front. Microbiol.">
        <title>High frequency of phylogenetically diverse reductive dehalogenase-homologous genes in deep subseafloor sedimentary metagenomes.</title>
        <authorList>
            <person name="Kawai M."/>
            <person name="Futagami T."/>
            <person name="Toyoda A."/>
            <person name="Takaki Y."/>
            <person name="Nishi S."/>
            <person name="Hori S."/>
            <person name="Arai W."/>
            <person name="Tsubouchi T."/>
            <person name="Morono Y."/>
            <person name="Uchiyama I."/>
            <person name="Ito T."/>
            <person name="Fujiyama A."/>
            <person name="Inagaki F."/>
            <person name="Takami H."/>
        </authorList>
    </citation>
    <scope>NUCLEOTIDE SEQUENCE</scope>
    <source>
        <strain evidence="2">Expedition CK06-06</strain>
    </source>
</reference>